<evidence type="ECO:0000313" key="2">
    <source>
        <dbReference type="Proteomes" id="UP001430306"/>
    </source>
</evidence>
<protein>
    <submittedName>
        <fullName evidence="1">Uncharacterized protein</fullName>
    </submittedName>
</protein>
<name>A0ABS8NHG0_9BACT</name>
<gene>
    <name evidence="1" type="ORF">LOC71_12010</name>
</gene>
<evidence type="ECO:0000313" key="1">
    <source>
        <dbReference type="EMBL" id="MCC9643004.1"/>
    </source>
</evidence>
<dbReference type="RefSeq" id="WP_230273918.1">
    <property type="nucleotide sequence ID" value="NZ_JAJKFW010000022.1"/>
</dbReference>
<dbReference type="Proteomes" id="UP001430306">
    <property type="component" value="Unassembled WGS sequence"/>
</dbReference>
<keyword evidence="2" id="KW-1185">Reference proteome</keyword>
<sequence length="390" mass="45259">MKLDQEARIADLNQDFFLREFTYSGTKFRSQSGQELELCDGAIWIDDLLILIQAKVRNPSDATACVETESKWFSRKVEKNAVKQIGDSLRYLETEMKLPMQNHRGQLLDFKKAEPSTIHRLVVYTPSPKITSRHFLKKGRVSSKSGFVHFISEGDYQAICVTLMTPAEISQYLNFRAEYVQRDPNANEVSEKALVGKYLTDSDDTEDVCDEHEFVTDRLINDPEEFSVSKLLWGYLDQLQAYEGPNASLQYHKILSILAMMKRNVMREFKTRLRWAMDKATSNEACLPTRMYPFYMGCSFIFISLEQIEPETRVAFLERYALLSKQDLKSERCLAVGVSRRQDNSESFLVHWIVFDHPWTPDLELDEYLAKNPDCFNPIREAELGLYQLK</sequence>
<organism evidence="1 2">
    <name type="scientific">Rhodopirellula halodulae</name>
    <dbReference type="NCBI Taxonomy" id="2894198"/>
    <lineage>
        <taxon>Bacteria</taxon>
        <taxon>Pseudomonadati</taxon>
        <taxon>Planctomycetota</taxon>
        <taxon>Planctomycetia</taxon>
        <taxon>Pirellulales</taxon>
        <taxon>Pirellulaceae</taxon>
        <taxon>Rhodopirellula</taxon>
    </lineage>
</organism>
<reference evidence="1" key="1">
    <citation type="submission" date="2021-11" db="EMBL/GenBank/DDBJ databases">
        <title>Genome sequence.</title>
        <authorList>
            <person name="Sun Q."/>
        </authorList>
    </citation>
    <scope>NUCLEOTIDE SEQUENCE</scope>
    <source>
        <strain evidence="1">JC740</strain>
    </source>
</reference>
<comment type="caution">
    <text evidence="1">The sequence shown here is derived from an EMBL/GenBank/DDBJ whole genome shotgun (WGS) entry which is preliminary data.</text>
</comment>
<dbReference type="EMBL" id="JAJKFW010000022">
    <property type="protein sequence ID" value="MCC9643004.1"/>
    <property type="molecule type" value="Genomic_DNA"/>
</dbReference>
<proteinExistence type="predicted"/>
<accession>A0ABS8NHG0</accession>